<sequence>MRVSELASSNLLSCMGHTSSALVHDWRRLPTKNELPAARAYHSMTCIGSRYLLYGGFDGKSTYDDFWWLVPEEDPIAKRSIPIPPEVASEKKDSASAKESQSDGYAVAELQKRLGISLSNHKQILDESEDKDFIDLGKQLAAEGNFTIAQDIMQELRDHWSKCLPRAIPFKELSSLLRDYQRLVTRNHMKKAGSDATSADSGFSVEKSFRFYHMKNASQLRLDDIPQLLAEYNQLVLDK</sequence>
<dbReference type="SUPFAM" id="SSF117281">
    <property type="entry name" value="Kelch motif"/>
    <property type="match status" value="1"/>
</dbReference>
<reference evidence="2 3" key="1">
    <citation type="submission" date="2024-01" db="EMBL/GenBank/DDBJ databases">
        <title>The complete chloroplast genome sequence of Lithospermum erythrorhizon: insights into the phylogenetic relationship among Boraginaceae species and the maternal lineages of purple gromwells.</title>
        <authorList>
            <person name="Okada T."/>
            <person name="Watanabe K."/>
        </authorList>
    </citation>
    <scope>NUCLEOTIDE SEQUENCE [LARGE SCALE GENOMIC DNA]</scope>
</reference>
<dbReference type="Proteomes" id="UP001454036">
    <property type="component" value="Unassembled WGS sequence"/>
</dbReference>
<accession>A0AAV3QYR9</accession>
<dbReference type="InterPro" id="IPR015915">
    <property type="entry name" value="Kelch-typ_b-propeller"/>
</dbReference>
<protein>
    <submittedName>
        <fullName evidence="2">Uncharacterized protein</fullName>
    </submittedName>
</protein>
<feature type="region of interest" description="Disordered" evidence="1">
    <location>
        <begin position="82"/>
        <end position="102"/>
    </location>
</feature>
<dbReference type="EMBL" id="BAABME010006441">
    <property type="protein sequence ID" value="GAA0168361.1"/>
    <property type="molecule type" value="Genomic_DNA"/>
</dbReference>
<gene>
    <name evidence="2" type="ORF">LIER_23093</name>
</gene>
<dbReference type="AlphaFoldDB" id="A0AAV3QYR9"/>
<organism evidence="2 3">
    <name type="scientific">Lithospermum erythrorhizon</name>
    <name type="common">Purple gromwell</name>
    <name type="synonym">Lithospermum officinale var. erythrorhizon</name>
    <dbReference type="NCBI Taxonomy" id="34254"/>
    <lineage>
        <taxon>Eukaryota</taxon>
        <taxon>Viridiplantae</taxon>
        <taxon>Streptophyta</taxon>
        <taxon>Embryophyta</taxon>
        <taxon>Tracheophyta</taxon>
        <taxon>Spermatophyta</taxon>
        <taxon>Magnoliopsida</taxon>
        <taxon>eudicotyledons</taxon>
        <taxon>Gunneridae</taxon>
        <taxon>Pentapetalae</taxon>
        <taxon>asterids</taxon>
        <taxon>lamiids</taxon>
        <taxon>Boraginales</taxon>
        <taxon>Boraginaceae</taxon>
        <taxon>Boraginoideae</taxon>
        <taxon>Lithospermeae</taxon>
        <taxon>Lithospermum</taxon>
    </lineage>
</organism>
<evidence type="ECO:0000313" key="2">
    <source>
        <dbReference type="EMBL" id="GAA0168361.1"/>
    </source>
</evidence>
<evidence type="ECO:0000313" key="3">
    <source>
        <dbReference type="Proteomes" id="UP001454036"/>
    </source>
</evidence>
<keyword evidence="3" id="KW-1185">Reference proteome</keyword>
<dbReference type="Gene3D" id="2.120.10.80">
    <property type="entry name" value="Kelch-type beta propeller"/>
    <property type="match status" value="1"/>
</dbReference>
<comment type="caution">
    <text evidence="2">The sequence shown here is derived from an EMBL/GenBank/DDBJ whole genome shotgun (WGS) entry which is preliminary data.</text>
</comment>
<evidence type="ECO:0000256" key="1">
    <source>
        <dbReference type="SAM" id="MobiDB-lite"/>
    </source>
</evidence>
<name>A0AAV3QYR9_LITER</name>
<proteinExistence type="predicted"/>